<feature type="region of interest" description="Disordered" evidence="1">
    <location>
        <begin position="253"/>
        <end position="307"/>
    </location>
</feature>
<feature type="compositionally biased region" description="Low complexity" evidence="1">
    <location>
        <begin position="359"/>
        <end position="384"/>
    </location>
</feature>
<organism evidence="2 3">
    <name type="scientific">Aspergillus tanneri</name>
    <dbReference type="NCBI Taxonomy" id="1220188"/>
    <lineage>
        <taxon>Eukaryota</taxon>
        <taxon>Fungi</taxon>
        <taxon>Dikarya</taxon>
        <taxon>Ascomycota</taxon>
        <taxon>Pezizomycotina</taxon>
        <taxon>Eurotiomycetes</taxon>
        <taxon>Eurotiomycetidae</taxon>
        <taxon>Eurotiales</taxon>
        <taxon>Aspergillaceae</taxon>
        <taxon>Aspergillus</taxon>
        <taxon>Aspergillus subgen. Circumdati</taxon>
    </lineage>
</organism>
<feature type="region of interest" description="Disordered" evidence="1">
    <location>
        <begin position="475"/>
        <end position="525"/>
    </location>
</feature>
<dbReference type="AlphaFoldDB" id="A0A5M9NCX5"/>
<accession>A0A5M9NCX5</accession>
<dbReference type="Proteomes" id="UP000324241">
    <property type="component" value="Unassembled WGS sequence"/>
</dbReference>
<feature type="compositionally biased region" description="Polar residues" evidence="1">
    <location>
        <begin position="483"/>
        <end position="494"/>
    </location>
</feature>
<dbReference type="VEuPathDB" id="FungiDB:EYZ11_012389"/>
<dbReference type="GeneID" id="54324073"/>
<dbReference type="EMBL" id="QUQM01000002">
    <property type="protein sequence ID" value="KAA8652467.1"/>
    <property type="molecule type" value="Genomic_DNA"/>
</dbReference>
<reference evidence="2 3" key="1">
    <citation type="submission" date="2019-08" db="EMBL/GenBank/DDBJ databases">
        <title>The genome sequence of a newly discovered highly antifungal drug resistant Aspergillus species, Aspergillus tanneri NIH 1004.</title>
        <authorList>
            <person name="Mounaud S."/>
            <person name="Singh I."/>
            <person name="Joardar V."/>
            <person name="Pakala S."/>
            <person name="Pakala S."/>
            <person name="Venepally P."/>
            <person name="Chung J.K."/>
            <person name="Losada L."/>
            <person name="Nierman W.C."/>
        </authorList>
    </citation>
    <scope>NUCLEOTIDE SEQUENCE [LARGE SCALE GENOMIC DNA]</scope>
    <source>
        <strain evidence="2 3">NIH1004</strain>
    </source>
</reference>
<feature type="region of interest" description="Disordered" evidence="1">
    <location>
        <begin position="338"/>
        <end position="384"/>
    </location>
</feature>
<sequence length="539" mass="61699">MEDLLKPCHFDWADEDASEDYNASGDTTEELDVSNHREEEWLEAIDITDDTQIDEPEAIANHPLPFDGADTNLTGGYNFYRSIKTLDIRETMLNVIQEFAYRNSWVLSADGERIHHFNWMGFPVSRYSGTPPEISLLFQLSDPKAPQPGDEHRFQSIFNRALRYIDPVIVNLENSAKSEGLNHLMRLKGYDLVRFTTGRVTKFYSPHGWWMNDDRGKEERTSIDDGILEVYMDERLITGNGFVRLGNISDRSQWEESRDENLDNPPKARRRHSRSRDKAFKPSPLRQVMTAEDLPTTDTEVENEGPLTYATRTNFPVYARYRSTGTIEQYSSTAFTADAVQSRQDERHPSTALDNYFESSSRSSSPPLSISTARSSSPSTSYSSYLRSHNYEVDITEPLYSIEESHSEAEYHTEPPTSSPRHLKSWGLIPGNPLKIDNWRKTLQRTLSTRRMHFELISNPGSTQSTPPLEIEVHDEEEEDISPTANAQSGNRYSHSIPFILPDYSPPDVESELESPPTHLDLSSRTRFADRFRSKSHSL</sequence>
<dbReference type="RefSeq" id="XP_033431828.1">
    <property type="nucleotide sequence ID" value="XM_033566071.1"/>
</dbReference>
<evidence type="ECO:0000313" key="2">
    <source>
        <dbReference type="EMBL" id="KAA8652467.1"/>
    </source>
</evidence>
<comment type="caution">
    <text evidence="2">The sequence shown here is derived from an EMBL/GenBank/DDBJ whole genome shotgun (WGS) entry which is preliminary data.</text>
</comment>
<name>A0A5M9NCX5_9EURO</name>
<evidence type="ECO:0000313" key="3">
    <source>
        <dbReference type="Proteomes" id="UP000324241"/>
    </source>
</evidence>
<dbReference type="OrthoDB" id="5421702at2759"/>
<gene>
    <name evidence="2" type="ORF">ATNIH1004_001371</name>
</gene>
<proteinExistence type="predicted"/>
<protein>
    <submittedName>
        <fullName evidence="2">Uncharacterized protein</fullName>
    </submittedName>
</protein>
<evidence type="ECO:0000256" key="1">
    <source>
        <dbReference type="SAM" id="MobiDB-lite"/>
    </source>
</evidence>